<keyword evidence="6" id="KW-1185">Reference proteome</keyword>
<dbReference type="GO" id="GO:0043565">
    <property type="term" value="F:sequence-specific DNA binding"/>
    <property type="evidence" value="ECO:0007669"/>
    <property type="project" value="InterPro"/>
</dbReference>
<evidence type="ECO:0000313" key="6">
    <source>
        <dbReference type="Proteomes" id="UP000216446"/>
    </source>
</evidence>
<dbReference type="GO" id="GO:0043200">
    <property type="term" value="P:response to amino acid"/>
    <property type="evidence" value="ECO:0007669"/>
    <property type="project" value="TreeGrafter"/>
</dbReference>
<name>A0A259U0A1_9BACT</name>
<dbReference type="InParanoid" id="A0A259U0A1"/>
<gene>
    <name evidence="5" type="ORF">BSZ36_10470</name>
</gene>
<dbReference type="InterPro" id="IPR011991">
    <property type="entry name" value="ArsR-like_HTH"/>
</dbReference>
<evidence type="ECO:0000259" key="4">
    <source>
        <dbReference type="PROSITE" id="PS50956"/>
    </source>
</evidence>
<dbReference type="InterPro" id="IPR000485">
    <property type="entry name" value="AsnC-type_HTH_dom"/>
</dbReference>
<dbReference type="Gene3D" id="3.30.70.920">
    <property type="match status" value="1"/>
</dbReference>
<comment type="caution">
    <text evidence="5">The sequence shown here is derived from an EMBL/GenBank/DDBJ whole genome shotgun (WGS) entry which is preliminary data.</text>
</comment>
<dbReference type="InterPro" id="IPR019888">
    <property type="entry name" value="Tscrpt_reg_AsnC-like"/>
</dbReference>
<dbReference type="Pfam" id="PF13412">
    <property type="entry name" value="HTH_24"/>
    <property type="match status" value="1"/>
</dbReference>
<keyword evidence="1" id="KW-0805">Transcription regulation</keyword>
<evidence type="ECO:0000256" key="2">
    <source>
        <dbReference type="ARBA" id="ARBA00023125"/>
    </source>
</evidence>
<reference evidence="5 6" key="1">
    <citation type="submission" date="2016-11" db="EMBL/GenBank/DDBJ databases">
        <title>Study of marine rhodopsin-containing bacteria.</title>
        <authorList>
            <person name="Yoshizawa S."/>
            <person name="Kumagai Y."/>
            <person name="Kogure K."/>
        </authorList>
    </citation>
    <scope>NUCLEOTIDE SEQUENCE [LARGE SCALE GENOMIC DNA]</scope>
    <source>
        <strain evidence="5 6">SG-29</strain>
    </source>
</reference>
<dbReference type="PANTHER" id="PTHR30154:SF53">
    <property type="entry name" value="HTH-TYPE TRANSCRIPTIONAL REGULATOR LRPC"/>
    <property type="match status" value="1"/>
</dbReference>
<dbReference type="SMART" id="SM00419">
    <property type="entry name" value="HTH_CRP"/>
    <property type="match status" value="1"/>
</dbReference>
<dbReference type="OrthoDB" id="1094536at2"/>
<dbReference type="PROSITE" id="PS50956">
    <property type="entry name" value="HTH_ASNC_2"/>
    <property type="match status" value="1"/>
</dbReference>
<dbReference type="Gene3D" id="1.10.10.10">
    <property type="entry name" value="Winged helix-like DNA-binding domain superfamily/Winged helix DNA-binding domain"/>
    <property type="match status" value="1"/>
</dbReference>
<organism evidence="5 6">
    <name type="scientific">Rubricoccus marinus</name>
    <dbReference type="NCBI Taxonomy" id="716817"/>
    <lineage>
        <taxon>Bacteria</taxon>
        <taxon>Pseudomonadati</taxon>
        <taxon>Rhodothermota</taxon>
        <taxon>Rhodothermia</taxon>
        <taxon>Rhodothermales</taxon>
        <taxon>Rubricoccaceae</taxon>
        <taxon>Rubricoccus</taxon>
    </lineage>
</organism>
<dbReference type="Proteomes" id="UP000216446">
    <property type="component" value="Unassembled WGS sequence"/>
</dbReference>
<dbReference type="Pfam" id="PF01037">
    <property type="entry name" value="AsnC_trans_reg"/>
    <property type="match status" value="1"/>
</dbReference>
<keyword evidence="2" id="KW-0238">DNA-binding</keyword>
<dbReference type="InterPro" id="IPR019887">
    <property type="entry name" value="Tscrpt_reg_AsnC/Lrp_C"/>
</dbReference>
<protein>
    <submittedName>
        <fullName evidence="5">AsnC family transcriptional regulator</fullName>
    </submittedName>
</protein>
<dbReference type="EMBL" id="MQWB01000001">
    <property type="protein sequence ID" value="OZC03366.1"/>
    <property type="molecule type" value="Genomic_DNA"/>
</dbReference>
<dbReference type="InterPro" id="IPR012318">
    <property type="entry name" value="HTH_CRP"/>
</dbReference>
<proteinExistence type="predicted"/>
<evidence type="ECO:0000256" key="1">
    <source>
        <dbReference type="ARBA" id="ARBA00023015"/>
    </source>
</evidence>
<dbReference type="InterPro" id="IPR011008">
    <property type="entry name" value="Dimeric_a/b-barrel"/>
</dbReference>
<evidence type="ECO:0000313" key="5">
    <source>
        <dbReference type="EMBL" id="OZC03366.1"/>
    </source>
</evidence>
<accession>A0A259U0A1</accession>
<evidence type="ECO:0000256" key="3">
    <source>
        <dbReference type="ARBA" id="ARBA00023163"/>
    </source>
</evidence>
<sequence length="166" mass="18105">MPPKKTSVERLDETDATILRLLQTRGRIKRTEIAEAVGLSIPSVSERMRKLEERGVVTGYHAILDAKRLGRDITAFVRVRSASSEHYAEFIQAVTDMDEVQELHSVTGGGSHLLKVRVANTASLEALLGSLQALPGVRGTETSLVLSTLKETSYLHAAPMTLVPTD</sequence>
<feature type="domain" description="HTH asnC-type" evidence="4">
    <location>
        <begin position="11"/>
        <end position="72"/>
    </location>
</feature>
<dbReference type="FunCoup" id="A0A259U0A1">
    <property type="interactions" value="270"/>
</dbReference>
<dbReference type="GO" id="GO:0006355">
    <property type="term" value="P:regulation of DNA-templated transcription"/>
    <property type="evidence" value="ECO:0007669"/>
    <property type="project" value="InterPro"/>
</dbReference>
<dbReference type="CDD" id="cd00090">
    <property type="entry name" value="HTH_ARSR"/>
    <property type="match status" value="1"/>
</dbReference>
<dbReference type="PRINTS" id="PR00033">
    <property type="entry name" value="HTHASNC"/>
</dbReference>
<keyword evidence="3" id="KW-0804">Transcription</keyword>
<dbReference type="AlphaFoldDB" id="A0A259U0A1"/>
<dbReference type="InterPro" id="IPR036388">
    <property type="entry name" value="WH-like_DNA-bd_sf"/>
</dbReference>
<dbReference type="SMART" id="SM00344">
    <property type="entry name" value="HTH_ASNC"/>
    <property type="match status" value="1"/>
</dbReference>
<dbReference type="InterPro" id="IPR036390">
    <property type="entry name" value="WH_DNA-bd_sf"/>
</dbReference>
<dbReference type="SUPFAM" id="SSF54909">
    <property type="entry name" value="Dimeric alpha+beta barrel"/>
    <property type="match status" value="1"/>
</dbReference>
<dbReference type="GO" id="GO:0005829">
    <property type="term" value="C:cytosol"/>
    <property type="evidence" value="ECO:0007669"/>
    <property type="project" value="TreeGrafter"/>
</dbReference>
<dbReference type="SUPFAM" id="SSF46785">
    <property type="entry name" value="Winged helix' DNA-binding domain"/>
    <property type="match status" value="1"/>
</dbReference>
<dbReference type="PANTHER" id="PTHR30154">
    <property type="entry name" value="LEUCINE-RESPONSIVE REGULATORY PROTEIN"/>
    <property type="match status" value="1"/>
</dbReference>